<sequence>MKKIALLLSLAWSAFALGQRHVNTQWRNEVNSVFSHIELGRVPNNVLLDYAFEFTDVTAYNGTLTDSTAINVDVFSDIYSTLYMGNTVQNNPSFPKLDQIAANWVNERLKTAAQHNTVTLSGLYYKYSRISPLALQENKISVVNESYYEYKYVNGVWQDPFETLNAIAFSPPISSFNKRTFDVVLPQTLMLSNSLSEIDKIEFDGQDGTGYHELRYDQPVTLQYMDDGVYKWMYRITLSDRSVLYSYNFFSVKGALSSDATVTDIEGATLNIDYVPGNNGQLRRPFIVVEGFDTGHISQPETEGGDRSLSDFYSDIFYSNKLRSLLYSNGTQEYDVIYVDWERGTADLRDNSVVLENIINWVNENKIGNEEIVILGQSMGGVISRYTLARMENDNDPRNHGVRTFISHDAPHQGSNTLLSGQMFVRHMYNEYLDTPLYQLGEDVLPVIYTLLDSMASLLNNYTGSNLSVQQYVSPEDLLTLQDTPAAVQMNYYWFTPSEEVDTSLHEQWQAELENMGYPQQSYNIAVSNGNECGGDQGFIPGAVLADMHKEGNKAFFRRVLWGLAVPLIGILTNDIELTLLGILPGSSRFYFDFELKALPDIGASQRNIYNGKIRYKKKFLWIIGIWHTLTERSKAAPNYTLPFDSYPGGNFDISAYGEDIPNIFPDFNFNYATYGFIPTVSALDVKRNDAAPAPVDYLKVYGFNTMPETSLSSPFDNFLVEDRVNAPYNGEHISFQSRTGNWIANEIDAIPGNDEVNDCRIRCVNEIAGPERICDLGGTFSVSEGADSYLWNVIGGDIVTVTSPLNESVLTVERNGSKSGWVQIGVRINSEDCDIDDWIITKSVYVGAPTVQSITYINTSSGGGNAGGPGSGDGDSELPDNGPVLPMNPTLVNDGCEVYLEMNYTPGINEITDIEWEKVTSDISWSRDIVDHSGRYVYLYPTCNKLFTFRIRTKSDCGGWSHWQEFTHDITACTDNCGSSNGIATDNFYISPVPAVTELNIGIRNNHTWSFPPSTTLIPVGGNPYTDPENGGSVSTGPYTHPALNLNVSFYNNAAVLVLQTTTIGIPAQVNVASLPQGSYVMVIEYQGQIESHTIVIN</sequence>
<accession>A0A6N8HG06</accession>
<name>A0A6N8HG06_9FLAO</name>
<dbReference type="OrthoDB" id="4535652at2"/>
<dbReference type="InterPro" id="IPR012908">
    <property type="entry name" value="PGAP1-ab_dom-like"/>
</dbReference>
<protein>
    <recommendedName>
        <fullName evidence="3">GPI inositol-deacylase PGAP1-like alpha/beta domain-containing protein</fullName>
    </recommendedName>
</protein>
<dbReference type="Proteomes" id="UP000433945">
    <property type="component" value="Unassembled WGS sequence"/>
</dbReference>
<proteinExistence type="predicted"/>
<gene>
    <name evidence="4" type="ORF">GN157_13000</name>
</gene>
<evidence type="ECO:0000313" key="5">
    <source>
        <dbReference type="Proteomes" id="UP000433945"/>
    </source>
</evidence>
<evidence type="ECO:0000259" key="3">
    <source>
        <dbReference type="Pfam" id="PF07819"/>
    </source>
</evidence>
<keyword evidence="5" id="KW-1185">Reference proteome</keyword>
<dbReference type="Gene3D" id="3.40.50.1820">
    <property type="entry name" value="alpha/beta hydrolase"/>
    <property type="match status" value="1"/>
</dbReference>
<dbReference type="InterPro" id="IPR029058">
    <property type="entry name" value="AB_hydrolase_fold"/>
</dbReference>
<keyword evidence="2" id="KW-0732">Signal</keyword>
<feature type="region of interest" description="Disordered" evidence="1">
    <location>
        <begin position="860"/>
        <end position="882"/>
    </location>
</feature>
<dbReference type="AlphaFoldDB" id="A0A6N8HG06"/>
<feature type="compositionally biased region" description="Gly residues" evidence="1">
    <location>
        <begin position="862"/>
        <end position="874"/>
    </location>
</feature>
<feature type="signal peptide" evidence="2">
    <location>
        <begin position="1"/>
        <end position="18"/>
    </location>
</feature>
<dbReference type="Pfam" id="PF07819">
    <property type="entry name" value="PGAP1"/>
    <property type="match status" value="1"/>
</dbReference>
<evidence type="ECO:0000313" key="4">
    <source>
        <dbReference type="EMBL" id="MUV04628.1"/>
    </source>
</evidence>
<evidence type="ECO:0000256" key="1">
    <source>
        <dbReference type="SAM" id="MobiDB-lite"/>
    </source>
</evidence>
<reference evidence="4 5" key="1">
    <citation type="submission" date="2019-12" db="EMBL/GenBank/DDBJ databases">
        <authorList>
            <person name="Sun J.-Q."/>
        </authorList>
    </citation>
    <scope>NUCLEOTIDE SEQUENCE [LARGE SCALE GENOMIC DNA]</scope>
    <source>
        <strain evidence="4 5">JCM 17928</strain>
    </source>
</reference>
<comment type="caution">
    <text evidence="4">The sequence shown here is derived from an EMBL/GenBank/DDBJ whole genome shotgun (WGS) entry which is preliminary data.</text>
</comment>
<organism evidence="4 5">
    <name type="scientific">Flavobacterium rakeshii</name>
    <dbReference type="NCBI Taxonomy" id="1038845"/>
    <lineage>
        <taxon>Bacteria</taxon>
        <taxon>Pseudomonadati</taxon>
        <taxon>Bacteroidota</taxon>
        <taxon>Flavobacteriia</taxon>
        <taxon>Flavobacteriales</taxon>
        <taxon>Flavobacteriaceae</taxon>
        <taxon>Flavobacterium</taxon>
    </lineage>
</organism>
<evidence type="ECO:0000256" key="2">
    <source>
        <dbReference type="SAM" id="SignalP"/>
    </source>
</evidence>
<dbReference type="EMBL" id="WOWP01000053">
    <property type="protein sequence ID" value="MUV04628.1"/>
    <property type="molecule type" value="Genomic_DNA"/>
</dbReference>
<dbReference type="RefSeq" id="WP_157483921.1">
    <property type="nucleotide sequence ID" value="NZ_WOWP01000053.1"/>
</dbReference>
<feature type="chain" id="PRO_5027044567" description="GPI inositol-deacylase PGAP1-like alpha/beta domain-containing protein" evidence="2">
    <location>
        <begin position="19"/>
        <end position="1099"/>
    </location>
</feature>
<dbReference type="SUPFAM" id="SSF53474">
    <property type="entry name" value="alpha/beta-Hydrolases"/>
    <property type="match status" value="2"/>
</dbReference>
<dbReference type="GO" id="GO:0016788">
    <property type="term" value="F:hydrolase activity, acting on ester bonds"/>
    <property type="evidence" value="ECO:0007669"/>
    <property type="project" value="InterPro"/>
</dbReference>
<feature type="domain" description="GPI inositol-deacylase PGAP1-like alpha/beta" evidence="3">
    <location>
        <begin position="356"/>
        <end position="423"/>
    </location>
</feature>